<dbReference type="SUPFAM" id="SSF56112">
    <property type="entry name" value="Protein kinase-like (PK-like)"/>
    <property type="match status" value="1"/>
</dbReference>
<keyword evidence="4 7" id="KW-0418">Kinase</keyword>
<keyword evidence="5" id="KW-0067">ATP-binding</keyword>
<dbReference type="STRING" id="6265.A0A0B2V4B3"/>
<dbReference type="InterPro" id="IPR000719">
    <property type="entry name" value="Prot_kinase_dom"/>
</dbReference>
<dbReference type="GO" id="GO:0005524">
    <property type="term" value="F:ATP binding"/>
    <property type="evidence" value="ECO:0007669"/>
    <property type="project" value="UniProtKB-KW"/>
</dbReference>
<dbReference type="FunFam" id="1.10.510.10:FF:000658">
    <property type="entry name" value="Protein CBG12184"/>
    <property type="match status" value="1"/>
</dbReference>
<proteinExistence type="predicted"/>
<dbReference type="Gene3D" id="1.10.510.10">
    <property type="entry name" value="Transferase(Phosphotransferase) domain 1"/>
    <property type="match status" value="1"/>
</dbReference>
<dbReference type="InterPro" id="IPR011009">
    <property type="entry name" value="Kinase-like_dom_sf"/>
</dbReference>
<keyword evidence="3" id="KW-0547">Nucleotide-binding</keyword>
<accession>A0A0B2V4B3</accession>
<dbReference type="GO" id="GO:0050321">
    <property type="term" value="F:tau-protein kinase activity"/>
    <property type="evidence" value="ECO:0007669"/>
    <property type="project" value="TreeGrafter"/>
</dbReference>
<dbReference type="PIRSF" id="PIRSF000654">
    <property type="entry name" value="Integrin-linked_kinase"/>
    <property type="match status" value="1"/>
</dbReference>
<reference evidence="7 8" key="1">
    <citation type="submission" date="2014-11" db="EMBL/GenBank/DDBJ databases">
        <title>Genetic blueprint of the zoonotic pathogen Toxocara canis.</title>
        <authorList>
            <person name="Zhu X.-Q."/>
            <person name="Korhonen P.K."/>
            <person name="Cai H."/>
            <person name="Young N.D."/>
            <person name="Nejsum P."/>
            <person name="von Samson-Himmelstjerna G."/>
            <person name="Boag P.R."/>
            <person name="Tan P."/>
            <person name="Li Q."/>
            <person name="Min J."/>
            <person name="Yang Y."/>
            <person name="Wang X."/>
            <person name="Fang X."/>
            <person name="Hall R.S."/>
            <person name="Hofmann A."/>
            <person name="Sternberg P.W."/>
            <person name="Jex A.R."/>
            <person name="Gasser R.B."/>
        </authorList>
    </citation>
    <scope>NUCLEOTIDE SEQUENCE [LARGE SCALE GENOMIC DNA]</scope>
    <source>
        <strain evidence="7">PN_DK_2014</strain>
    </source>
</reference>
<evidence type="ECO:0000256" key="1">
    <source>
        <dbReference type="ARBA" id="ARBA00022527"/>
    </source>
</evidence>
<name>A0A0B2V4B3_TOXCA</name>
<evidence type="ECO:0000259" key="6">
    <source>
        <dbReference type="PROSITE" id="PS50011"/>
    </source>
</evidence>
<sequence>MKEESEVESVLSNALSTQLDLDGIKCKQVIGKGVCSTVKLAWHESLHKHVAIKVVDRRSGSDYVVRFLPREVQILRSLSHQNIIAFFDVVEVHPFVCIVQEHADNGDLLQRIKRDGLIDEDESRFLFRQIIEALSYLESMRVVHRAVKCENVFLDSYDNVKLGDFGFSRYMHTNDLSRTFCGSRAYAAPEVLRSRPYNGFGVDVWSAGVVLYVMVTGLMLYDDRYPERMLDKQMHHRITFPSGRSLSEELKRLMFEMLHPKPSKRANYAQIIKSAWLINTPYRMRTEHRSSPPTSDFTSKSDKD</sequence>
<dbReference type="GO" id="GO:0005737">
    <property type="term" value="C:cytoplasm"/>
    <property type="evidence" value="ECO:0007669"/>
    <property type="project" value="TreeGrafter"/>
</dbReference>
<comment type="caution">
    <text evidence="7">The sequence shown here is derived from an EMBL/GenBank/DDBJ whole genome shotgun (WGS) entry which is preliminary data.</text>
</comment>
<dbReference type="EMBL" id="JPKZ01002554">
    <property type="protein sequence ID" value="KHN76282.1"/>
    <property type="molecule type" value="Genomic_DNA"/>
</dbReference>
<protein>
    <submittedName>
        <fullName evidence="7">Testis-specific serine/threonine-protein kinase 2</fullName>
    </submittedName>
</protein>
<dbReference type="PANTHER" id="PTHR24346:SF82">
    <property type="entry name" value="KP78A-RELATED"/>
    <property type="match status" value="1"/>
</dbReference>
<evidence type="ECO:0000256" key="2">
    <source>
        <dbReference type="ARBA" id="ARBA00022679"/>
    </source>
</evidence>
<evidence type="ECO:0000256" key="3">
    <source>
        <dbReference type="ARBA" id="ARBA00022741"/>
    </source>
</evidence>
<dbReference type="GO" id="GO:0035556">
    <property type="term" value="P:intracellular signal transduction"/>
    <property type="evidence" value="ECO:0007669"/>
    <property type="project" value="TreeGrafter"/>
</dbReference>
<evidence type="ECO:0000256" key="4">
    <source>
        <dbReference type="ARBA" id="ARBA00022777"/>
    </source>
</evidence>
<dbReference type="OMA" id="MQPKAWG"/>
<keyword evidence="8" id="KW-1185">Reference proteome</keyword>
<dbReference type="PANTHER" id="PTHR24346">
    <property type="entry name" value="MAP/MICROTUBULE AFFINITY-REGULATING KINASE"/>
    <property type="match status" value="1"/>
</dbReference>
<gene>
    <name evidence="7" type="primary">TSSK2</name>
    <name evidence="7" type="ORF">Tcan_14679</name>
</gene>
<evidence type="ECO:0000256" key="5">
    <source>
        <dbReference type="ARBA" id="ARBA00022840"/>
    </source>
</evidence>
<dbReference type="AlphaFoldDB" id="A0A0B2V4B3"/>
<evidence type="ECO:0000313" key="8">
    <source>
        <dbReference type="Proteomes" id="UP000031036"/>
    </source>
</evidence>
<evidence type="ECO:0000313" key="7">
    <source>
        <dbReference type="EMBL" id="KHN76282.1"/>
    </source>
</evidence>
<keyword evidence="2" id="KW-0808">Transferase</keyword>
<dbReference type="PROSITE" id="PS50011">
    <property type="entry name" value="PROTEIN_KINASE_DOM"/>
    <property type="match status" value="1"/>
</dbReference>
<feature type="domain" description="Protein kinase" evidence="6">
    <location>
        <begin position="24"/>
        <end position="277"/>
    </location>
</feature>
<organism evidence="7 8">
    <name type="scientific">Toxocara canis</name>
    <name type="common">Canine roundworm</name>
    <dbReference type="NCBI Taxonomy" id="6265"/>
    <lineage>
        <taxon>Eukaryota</taxon>
        <taxon>Metazoa</taxon>
        <taxon>Ecdysozoa</taxon>
        <taxon>Nematoda</taxon>
        <taxon>Chromadorea</taxon>
        <taxon>Rhabditida</taxon>
        <taxon>Spirurina</taxon>
        <taxon>Ascaridomorpha</taxon>
        <taxon>Ascaridoidea</taxon>
        <taxon>Toxocaridae</taxon>
        <taxon>Toxocara</taxon>
    </lineage>
</organism>
<dbReference type="Proteomes" id="UP000031036">
    <property type="component" value="Unassembled WGS sequence"/>
</dbReference>
<keyword evidence="1" id="KW-0723">Serine/threonine-protein kinase</keyword>
<dbReference type="OrthoDB" id="193931at2759"/>
<dbReference type="Pfam" id="PF00069">
    <property type="entry name" value="Pkinase"/>
    <property type="match status" value="1"/>
</dbReference>
<dbReference type="GO" id="GO:0000226">
    <property type="term" value="P:microtubule cytoskeleton organization"/>
    <property type="evidence" value="ECO:0007669"/>
    <property type="project" value="TreeGrafter"/>
</dbReference>